<dbReference type="OrthoDB" id="10059069at2759"/>
<dbReference type="Pfam" id="PF07177">
    <property type="entry name" value="Neuralized"/>
    <property type="match status" value="1"/>
</dbReference>
<evidence type="ECO:0000313" key="2">
    <source>
        <dbReference type="EMBL" id="KAB7503711.1"/>
    </source>
</evidence>
<dbReference type="InterPro" id="IPR037962">
    <property type="entry name" value="Neuralized"/>
</dbReference>
<evidence type="ECO:0000259" key="1">
    <source>
        <dbReference type="PROSITE" id="PS50225"/>
    </source>
</evidence>
<sequence length="118" mass="13343">MTSMGKKVTFRREILPTDEGSRIGVVYLPKGNLAEMHYIINGEDQGAFTRKLPYKDAPLFAVVDVYGATKQVRIIQLYGGVASLKKMCRTTILRHIAMHGIKSLPLPRTLKEYLLYET</sequence>
<dbReference type="GO" id="GO:0035556">
    <property type="term" value="P:intracellular signal transduction"/>
    <property type="evidence" value="ECO:0007669"/>
    <property type="project" value="InterPro"/>
</dbReference>
<proteinExistence type="predicted"/>
<dbReference type="InterPro" id="IPR036036">
    <property type="entry name" value="SOCS_box-like_dom_sf"/>
</dbReference>
<dbReference type="PANTHER" id="PTHR12429">
    <property type="entry name" value="NEURALIZED"/>
    <property type="match status" value="1"/>
</dbReference>
<keyword evidence="3" id="KW-1185">Reference proteome</keyword>
<name>A0A5N5TAU3_9CRUS</name>
<accession>A0A5N5TAU3</accession>
<dbReference type="Proteomes" id="UP000326759">
    <property type="component" value="Unassembled WGS sequence"/>
</dbReference>
<dbReference type="InterPro" id="IPR001496">
    <property type="entry name" value="SOCS_box"/>
</dbReference>
<dbReference type="InterPro" id="IPR006573">
    <property type="entry name" value="NHR_dom"/>
</dbReference>
<dbReference type="Gene3D" id="2.60.120.920">
    <property type="match status" value="1"/>
</dbReference>
<dbReference type="EMBL" id="SEYY01004628">
    <property type="protein sequence ID" value="KAB7503711.1"/>
    <property type="molecule type" value="Genomic_DNA"/>
</dbReference>
<dbReference type="SUPFAM" id="SSF158235">
    <property type="entry name" value="SOCS box-like"/>
    <property type="match status" value="1"/>
</dbReference>
<dbReference type="PANTHER" id="PTHR12429:SF8">
    <property type="entry name" value="NEURALIZED-LIKE PROTEIN 2"/>
    <property type="match status" value="1"/>
</dbReference>
<dbReference type="SMART" id="SM00969">
    <property type="entry name" value="SOCS_box"/>
    <property type="match status" value="1"/>
</dbReference>
<dbReference type="Gene3D" id="1.10.750.20">
    <property type="entry name" value="SOCS box"/>
    <property type="match status" value="1"/>
</dbReference>
<dbReference type="SMART" id="SM00253">
    <property type="entry name" value="SOCS"/>
    <property type="match status" value="1"/>
</dbReference>
<dbReference type="AlphaFoldDB" id="A0A5N5TAU3"/>
<feature type="domain" description="SOCS box" evidence="1">
    <location>
        <begin position="81"/>
        <end position="118"/>
    </location>
</feature>
<dbReference type="CDD" id="cd03717">
    <property type="entry name" value="SOCS_SOCS_like"/>
    <property type="match status" value="1"/>
</dbReference>
<dbReference type="InterPro" id="IPR043136">
    <property type="entry name" value="B30.2/SPRY_sf"/>
</dbReference>
<dbReference type="GO" id="GO:0061630">
    <property type="term" value="F:ubiquitin protein ligase activity"/>
    <property type="evidence" value="ECO:0007669"/>
    <property type="project" value="TreeGrafter"/>
</dbReference>
<comment type="caution">
    <text evidence="2">The sequence shown here is derived from an EMBL/GenBank/DDBJ whole genome shotgun (WGS) entry which is preliminary data.</text>
</comment>
<evidence type="ECO:0000313" key="3">
    <source>
        <dbReference type="Proteomes" id="UP000326759"/>
    </source>
</evidence>
<dbReference type="Pfam" id="PF07525">
    <property type="entry name" value="SOCS_box"/>
    <property type="match status" value="1"/>
</dbReference>
<reference evidence="2 3" key="1">
    <citation type="journal article" date="2019" name="PLoS Biol.">
        <title>Sex chromosomes control vertical transmission of feminizing Wolbachia symbionts in an isopod.</title>
        <authorList>
            <person name="Becking T."/>
            <person name="Chebbi M.A."/>
            <person name="Giraud I."/>
            <person name="Moumen B."/>
            <person name="Laverre T."/>
            <person name="Caubet Y."/>
            <person name="Peccoud J."/>
            <person name="Gilbert C."/>
            <person name="Cordaux R."/>
        </authorList>
    </citation>
    <scope>NUCLEOTIDE SEQUENCE [LARGE SCALE GENOMIC DNA]</scope>
    <source>
        <strain evidence="2">ANa2</strain>
        <tissue evidence="2">Whole body excluding digestive tract and cuticle</tissue>
    </source>
</reference>
<organism evidence="2 3">
    <name type="scientific">Armadillidium nasatum</name>
    <dbReference type="NCBI Taxonomy" id="96803"/>
    <lineage>
        <taxon>Eukaryota</taxon>
        <taxon>Metazoa</taxon>
        <taxon>Ecdysozoa</taxon>
        <taxon>Arthropoda</taxon>
        <taxon>Crustacea</taxon>
        <taxon>Multicrustacea</taxon>
        <taxon>Malacostraca</taxon>
        <taxon>Eumalacostraca</taxon>
        <taxon>Peracarida</taxon>
        <taxon>Isopoda</taxon>
        <taxon>Oniscidea</taxon>
        <taxon>Crinocheta</taxon>
        <taxon>Armadillidiidae</taxon>
        <taxon>Armadillidium</taxon>
    </lineage>
</organism>
<gene>
    <name evidence="2" type="primary">NEURL2</name>
    <name evidence="2" type="ORF">Anas_08150</name>
</gene>
<dbReference type="PROSITE" id="PS50225">
    <property type="entry name" value="SOCS"/>
    <property type="match status" value="1"/>
</dbReference>
<protein>
    <submittedName>
        <fullName evidence="2">Neuralized-like protein 2</fullName>
    </submittedName>
</protein>